<evidence type="ECO:0000313" key="3">
    <source>
        <dbReference type="Proteomes" id="UP001072952"/>
    </source>
</evidence>
<reference evidence="2" key="2">
    <citation type="journal article" date="2022" name="Int. J. Mol. Sci.">
        <title>Phenotypic and genotypic virulence characterisation of Staphylococcus pettenkoferi strains isolated from human bloodstream and diabetic foot infections.</title>
        <authorList>
            <person name="Magnan C."/>
        </authorList>
    </citation>
    <scope>NUCLEOTIDE SEQUENCE</scope>
    <source>
        <strain evidence="2">NSP020P</strain>
    </source>
</reference>
<sequence length="262" mass="29716">MNSIIIKTGSLLLASTLLIPFTHKVDAAANQYEVKVYVDSEKVIKDNRHIDHSILESLGSEDKDKDFNVQYIDDSKRSNFSNQVTYRIRKSEENKKHELQYKKRYPIDSGNVDSAIEKAKKDGFTGDAYEVEYGENKQTLSVTKEADKNLGINKLALPNAKESLDLLKDQASTPFDRLLKPIDKATIIGPVHFERHKGNIDGHKIKIENWDIGEQNVVEVSAKVNTEADAKTVQQAVVNKLDELGIHEKEDKLKTNMIFDKY</sequence>
<accession>A0A9Q4DAF8</accession>
<dbReference type="RefSeq" id="WP_053024854.1">
    <property type="nucleotide sequence ID" value="NZ_JANSKS010000020.1"/>
</dbReference>
<dbReference type="EMBL" id="JANSLD010000040">
    <property type="protein sequence ID" value="MCY1584016.1"/>
    <property type="molecule type" value="Genomic_DNA"/>
</dbReference>
<evidence type="ECO:0000313" key="2">
    <source>
        <dbReference type="EMBL" id="MCY1595844.1"/>
    </source>
</evidence>
<proteinExistence type="predicted"/>
<dbReference type="Proteomes" id="UP001081438">
    <property type="component" value="Unassembled WGS sequence"/>
</dbReference>
<name>A0A9Q4DAF8_9STAP</name>
<evidence type="ECO:0000313" key="1">
    <source>
        <dbReference type="EMBL" id="MCY1584016.1"/>
    </source>
</evidence>
<dbReference type="AlphaFoldDB" id="A0A9Q4DAF8"/>
<protein>
    <recommendedName>
        <fullName evidence="5">CYTH domain-containing protein</fullName>
    </recommendedName>
</protein>
<comment type="caution">
    <text evidence="2">The sequence shown here is derived from an EMBL/GenBank/DDBJ whole genome shotgun (WGS) entry which is preliminary data.</text>
</comment>
<dbReference type="EMBL" id="JANSKX010000044">
    <property type="protein sequence ID" value="MCY1595844.1"/>
    <property type="molecule type" value="Genomic_DNA"/>
</dbReference>
<reference evidence="1" key="1">
    <citation type="journal article" date="2022" name="Int. J. Mol. Sci.">
        <title>Phenotypic and Genotypic Virulence Characterisation of Staphylococcus pettenkoferi Strains Isolated from Human Bloodstream and Diabetic Foot Infections.</title>
        <authorList>
            <person name="Magnan C."/>
            <person name="Ahmad-Mansour N."/>
            <person name="Pouget C."/>
            <person name="Morsli M."/>
            <person name="Huc-Brandt S."/>
            <person name="Pantel A."/>
            <person name="Dunyach-Remy C."/>
            <person name="Sotto A."/>
            <person name="Molle V."/>
            <person name="Lavigne J.-P."/>
        </authorList>
    </citation>
    <scope>NUCLEOTIDE SEQUENCE</scope>
    <source>
        <strain evidence="1">NSP012P</strain>
    </source>
</reference>
<evidence type="ECO:0000313" key="4">
    <source>
        <dbReference type="Proteomes" id="UP001081438"/>
    </source>
</evidence>
<reference evidence="1" key="3">
    <citation type="submission" date="2022-08" db="EMBL/GenBank/DDBJ databases">
        <authorList>
            <person name="Magnan C."/>
        </authorList>
    </citation>
    <scope>NUCLEOTIDE SEQUENCE</scope>
    <source>
        <strain evidence="1">NSP012P</strain>
    </source>
</reference>
<gene>
    <name evidence="2" type="ORF">NW112_11580</name>
    <name evidence="1" type="ORF">NW133_10975</name>
</gene>
<dbReference type="Proteomes" id="UP001072952">
    <property type="component" value="Unassembled WGS sequence"/>
</dbReference>
<organism evidence="2 4">
    <name type="scientific">Staphylococcus pettenkoferi</name>
    <dbReference type="NCBI Taxonomy" id="170573"/>
    <lineage>
        <taxon>Bacteria</taxon>
        <taxon>Bacillati</taxon>
        <taxon>Bacillota</taxon>
        <taxon>Bacilli</taxon>
        <taxon>Bacillales</taxon>
        <taxon>Staphylococcaceae</taxon>
        <taxon>Staphylococcus</taxon>
    </lineage>
</organism>
<keyword evidence="3" id="KW-1185">Reference proteome</keyword>
<evidence type="ECO:0008006" key="5">
    <source>
        <dbReference type="Google" id="ProtNLM"/>
    </source>
</evidence>